<evidence type="ECO:0000256" key="2">
    <source>
        <dbReference type="PROSITE-ProRule" id="PRU00335"/>
    </source>
</evidence>
<dbReference type="Pfam" id="PF00440">
    <property type="entry name" value="TetR_N"/>
    <property type="match status" value="2"/>
</dbReference>
<dbReference type="InterPro" id="IPR009057">
    <property type="entry name" value="Homeodomain-like_sf"/>
</dbReference>
<dbReference type="InterPro" id="IPR036271">
    <property type="entry name" value="Tet_transcr_reg_TetR-rel_C_sf"/>
</dbReference>
<keyword evidence="5" id="KW-1185">Reference proteome</keyword>
<protein>
    <recommendedName>
        <fullName evidence="3">HTH tetR-type domain-containing protein</fullName>
    </recommendedName>
</protein>
<sequence>MPSPRALPAPGCRRTRTTRTRILEAARRELDRDPDSSLGDIAAAAGVSRRTVYGHFAGRSALVQGLVDDAAQALREALATVALPAPDAATALARFVLTLWPVGDRYRMLLRLAPQDLGAERADLLAPARDLATAIITEGRRQGVFRTSLPPSVLVRAVEAHVLALLDCVNTGTWTDDGTRTAAAALIAVGVDSDLVRCGGDLGQCGGGGPHAGSDPGTRGTPRVRMDVPLPSAVSAVPPPRLSVTKPAARVPQRRNARSNRARILATARKELGRNPDITLEELARASGVVRRTLFGHFPGRVALLEALAEEASEALRDAAVAGAKSTGPAERALAHFALSMWPVGDRYRMLLALTRRDLGAERVAEIIKPARDEVTSILERGQRDGVFHTHLPPTVLSAGLEALTLALLEQVNTGALEDDGTRSAVAMLIAAGVPEQRACAVVEDVAATVTRETTAD</sequence>
<dbReference type="InterPro" id="IPR001647">
    <property type="entry name" value="HTH_TetR"/>
</dbReference>
<organism evidence="4 5">
    <name type="scientific">Streptomyces yatensis</name>
    <dbReference type="NCBI Taxonomy" id="155177"/>
    <lineage>
        <taxon>Bacteria</taxon>
        <taxon>Bacillati</taxon>
        <taxon>Actinomycetota</taxon>
        <taxon>Actinomycetes</taxon>
        <taxon>Kitasatosporales</taxon>
        <taxon>Streptomycetaceae</taxon>
        <taxon>Streptomyces</taxon>
        <taxon>Streptomyces violaceusniger group</taxon>
    </lineage>
</organism>
<dbReference type="EMBL" id="BAAALR010000084">
    <property type="protein sequence ID" value="GAA1718041.1"/>
    <property type="molecule type" value="Genomic_DNA"/>
</dbReference>
<dbReference type="SUPFAM" id="SSF48498">
    <property type="entry name" value="Tetracyclin repressor-like, C-terminal domain"/>
    <property type="match status" value="2"/>
</dbReference>
<name>A0ABP4V7F7_9ACTN</name>
<dbReference type="PANTHER" id="PTHR30055:SF209">
    <property type="entry name" value="POSSIBLE TRANSCRIPTIONAL REGULATORY PROTEIN (PROBABLY TETR-FAMILY)"/>
    <property type="match status" value="1"/>
</dbReference>
<evidence type="ECO:0000313" key="5">
    <source>
        <dbReference type="Proteomes" id="UP001499947"/>
    </source>
</evidence>
<feature type="domain" description="HTH tetR-type" evidence="3">
    <location>
        <begin position="16"/>
        <end position="74"/>
    </location>
</feature>
<feature type="DNA-binding region" description="H-T-H motif" evidence="2">
    <location>
        <begin position="37"/>
        <end position="56"/>
    </location>
</feature>
<accession>A0ABP4V7F7</accession>
<feature type="DNA-binding region" description="H-T-H motif" evidence="2">
    <location>
        <begin position="279"/>
        <end position="298"/>
    </location>
</feature>
<evidence type="ECO:0000313" key="4">
    <source>
        <dbReference type="EMBL" id="GAA1718041.1"/>
    </source>
</evidence>
<evidence type="ECO:0000256" key="1">
    <source>
        <dbReference type="ARBA" id="ARBA00023125"/>
    </source>
</evidence>
<dbReference type="Proteomes" id="UP001499947">
    <property type="component" value="Unassembled WGS sequence"/>
</dbReference>
<feature type="domain" description="HTH tetR-type" evidence="3">
    <location>
        <begin position="258"/>
        <end position="316"/>
    </location>
</feature>
<gene>
    <name evidence="4" type="ORF">GCM10009680_69260</name>
</gene>
<dbReference type="Gene3D" id="1.10.357.10">
    <property type="entry name" value="Tetracycline Repressor, domain 2"/>
    <property type="match status" value="2"/>
</dbReference>
<dbReference type="InterPro" id="IPR050109">
    <property type="entry name" value="HTH-type_TetR-like_transc_reg"/>
</dbReference>
<reference evidence="5" key="1">
    <citation type="journal article" date="2019" name="Int. J. Syst. Evol. Microbiol.">
        <title>The Global Catalogue of Microorganisms (GCM) 10K type strain sequencing project: providing services to taxonomists for standard genome sequencing and annotation.</title>
        <authorList>
            <consortium name="The Broad Institute Genomics Platform"/>
            <consortium name="The Broad Institute Genome Sequencing Center for Infectious Disease"/>
            <person name="Wu L."/>
            <person name="Ma J."/>
        </authorList>
    </citation>
    <scope>NUCLEOTIDE SEQUENCE [LARGE SCALE GENOMIC DNA]</scope>
    <source>
        <strain evidence="5">JCM 13244</strain>
    </source>
</reference>
<evidence type="ECO:0000259" key="3">
    <source>
        <dbReference type="PROSITE" id="PS50977"/>
    </source>
</evidence>
<proteinExistence type="predicted"/>
<dbReference type="SUPFAM" id="SSF46689">
    <property type="entry name" value="Homeodomain-like"/>
    <property type="match status" value="2"/>
</dbReference>
<dbReference type="PANTHER" id="PTHR30055">
    <property type="entry name" value="HTH-TYPE TRANSCRIPTIONAL REGULATOR RUTR"/>
    <property type="match status" value="1"/>
</dbReference>
<dbReference type="PROSITE" id="PS50977">
    <property type="entry name" value="HTH_TETR_2"/>
    <property type="match status" value="2"/>
</dbReference>
<comment type="caution">
    <text evidence="4">The sequence shown here is derived from an EMBL/GenBank/DDBJ whole genome shotgun (WGS) entry which is preliminary data.</text>
</comment>
<keyword evidence="1 2" id="KW-0238">DNA-binding</keyword>